<reference evidence="3" key="1">
    <citation type="journal article" date="2020" name="New Phytol.">
        <title>Comparative genomics reveals dynamic genome evolution in host specialist ectomycorrhizal fungi.</title>
        <authorList>
            <person name="Lofgren L.A."/>
            <person name="Nguyen N.H."/>
            <person name="Vilgalys R."/>
            <person name="Ruytinx J."/>
            <person name="Liao H.L."/>
            <person name="Branco S."/>
            <person name="Kuo A."/>
            <person name="LaButti K."/>
            <person name="Lipzen A."/>
            <person name="Andreopoulos W."/>
            <person name="Pangilinan J."/>
            <person name="Riley R."/>
            <person name="Hundley H."/>
            <person name="Na H."/>
            <person name="Barry K."/>
            <person name="Grigoriev I.V."/>
            <person name="Stajich J.E."/>
            <person name="Kennedy P.G."/>
        </authorList>
    </citation>
    <scope>NUCLEOTIDE SEQUENCE</scope>
    <source>
        <strain evidence="3">DOB743</strain>
    </source>
</reference>
<dbReference type="EMBL" id="JABBWD010000008">
    <property type="protein sequence ID" value="KAG1780459.1"/>
    <property type="molecule type" value="Genomic_DNA"/>
</dbReference>
<evidence type="ECO:0000256" key="1">
    <source>
        <dbReference type="SAM" id="MobiDB-lite"/>
    </source>
</evidence>
<sequence length="438" mass="49396">MHNTSTNLNVHRGDYLAPSDNNSQHDLHMAPPLHSFPERHNVNVHPSGHGYDFTVSHGMNDPPPPSDTYHPVVSHTTHNFQPVMSNDVSHRMNDPPPPSDTYHSVASHSSNKFQPAMSNDVYYFMRPDDSNIPQALSDPMPEVTTKLARGTSRKNKRVSSTRMKFLSSKQIAQESSLTMTQASSSLVFLPPMFLRDFKEDARISMIKALFDENLFPSVDELSVIAKATFDTTVTRFTSQDATHGPELIRWKSGSEAKSCLARLKGVLKEIHGDFEEVAVISWISAYELSLNIWNTRNVMYATRVADLTALLADYLFADKIVEVTMDDGQILSRRTPFAHTAIVDMIEYVMSHKQYSRYISLNTESWIPRLTNAVALAATSCAWSLEKALAGPWSAAGGFQTEANRLRYKSMKSRLNILPMDERTRFNTLLVDMRRALW</sequence>
<accession>A0A9P7A108</accession>
<evidence type="ECO:0000313" key="3">
    <source>
        <dbReference type="EMBL" id="KAG1780459.1"/>
    </source>
</evidence>
<evidence type="ECO:0000313" key="4">
    <source>
        <dbReference type="Proteomes" id="UP000714275"/>
    </source>
</evidence>
<dbReference type="AlphaFoldDB" id="A0A9P7A108"/>
<dbReference type="Proteomes" id="UP000714275">
    <property type="component" value="Unassembled WGS sequence"/>
</dbReference>
<name>A0A9P7A108_9AGAM</name>
<proteinExistence type="predicted"/>
<protein>
    <recommendedName>
        <fullName evidence="2">DUF6532 domain-containing protein</fullName>
    </recommendedName>
</protein>
<dbReference type="InterPro" id="IPR045341">
    <property type="entry name" value="DUF6532"/>
</dbReference>
<dbReference type="Pfam" id="PF20149">
    <property type="entry name" value="DUF6532"/>
    <property type="match status" value="1"/>
</dbReference>
<feature type="region of interest" description="Disordered" evidence="1">
    <location>
        <begin position="92"/>
        <end position="111"/>
    </location>
</feature>
<evidence type="ECO:0000259" key="2">
    <source>
        <dbReference type="Pfam" id="PF20149"/>
    </source>
</evidence>
<feature type="compositionally biased region" description="Polar residues" evidence="1">
    <location>
        <begin position="101"/>
        <end position="111"/>
    </location>
</feature>
<feature type="region of interest" description="Disordered" evidence="1">
    <location>
        <begin position="1"/>
        <end position="24"/>
    </location>
</feature>
<dbReference type="OrthoDB" id="2687813at2759"/>
<keyword evidence="4" id="KW-1185">Reference proteome</keyword>
<feature type="domain" description="DUF6532" evidence="2">
    <location>
        <begin position="206"/>
        <end position="416"/>
    </location>
</feature>
<comment type="caution">
    <text evidence="3">The sequence shown here is derived from an EMBL/GenBank/DDBJ whole genome shotgun (WGS) entry which is preliminary data.</text>
</comment>
<organism evidence="3 4">
    <name type="scientific">Suillus placidus</name>
    <dbReference type="NCBI Taxonomy" id="48579"/>
    <lineage>
        <taxon>Eukaryota</taxon>
        <taxon>Fungi</taxon>
        <taxon>Dikarya</taxon>
        <taxon>Basidiomycota</taxon>
        <taxon>Agaricomycotina</taxon>
        <taxon>Agaricomycetes</taxon>
        <taxon>Agaricomycetidae</taxon>
        <taxon>Boletales</taxon>
        <taxon>Suillineae</taxon>
        <taxon>Suillaceae</taxon>
        <taxon>Suillus</taxon>
    </lineage>
</organism>
<gene>
    <name evidence="3" type="ORF">EV702DRAFT_1077646</name>
</gene>